<dbReference type="Proteomes" id="UP001501747">
    <property type="component" value="Unassembled WGS sequence"/>
</dbReference>
<reference evidence="2" key="1">
    <citation type="journal article" date="2019" name="Int. J. Syst. Evol. Microbiol.">
        <title>The Global Catalogue of Microorganisms (GCM) 10K type strain sequencing project: providing services to taxonomists for standard genome sequencing and annotation.</title>
        <authorList>
            <consortium name="The Broad Institute Genomics Platform"/>
            <consortium name="The Broad Institute Genome Sequencing Center for Infectious Disease"/>
            <person name="Wu L."/>
            <person name="Ma J."/>
        </authorList>
    </citation>
    <scope>NUCLEOTIDE SEQUENCE [LARGE SCALE GENOMIC DNA]</scope>
    <source>
        <strain evidence="2">JCM 17342</strain>
    </source>
</reference>
<sequence>MPIFPARVPEWAVRPAGAWEWGIIVKRQVEPGSEPTADDLLRVMRDTSQESLARRLAEAIAAESHVAAILPRQRGASRLS</sequence>
<proteinExistence type="predicted"/>
<keyword evidence="2" id="KW-1185">Reference proteome</keyword>
<dbReference type="EMBL" id="BAABAL010000019">
    <property type="protein sequence ID" value="GAA4026561.1"/>
    <property type="molecule type" value="Genomic_DNA"/>
</dbReference>
<comment type="caution">
    <text evidence="1">The sequence shown here is derived from an EMBL/GenBank/DDBJ whole genome shotgun (WGS) entry which is preliminary data.</text>
</comment>
<protein>
    <submittedName>
        <fullName evidence="1">Uncharacterized protein</fullName>
    </submittedName>
</protein>
<organism evidence="1 2">
    <name type="scientific">Allokutzneria multivorans</name>
    <dbReference type="NCBI Taxonomy" id="1142134"/>
    <lineage>
        <taxon>Bacteria</taxon>
        <taxon>Bacillati</taxon>
        <taxon>Actinomycetota</taxon>
        <taxon>Actinomycetes</taxon>
        <taxon>Pseudonocardiales</taxon>
        <taxon>Pseudonocardiaceae</taxon>
        <taxon>Allokutzneria</taxon>
    </lineage>
</organism>
<evidence type="ECO:0000313" key="2">
    <source>
        <dbReference type="Proteomes" id="UP001501747"/>
    </source>
</evidence>
<name>A0ABP7THW4_9PSEU</name>
<evidence type="ECO:0000313" key="1">
    <source>
        <dbReference type="EMBL" id="GAA4026561.1"/>
    </source>
</evidence>
<accession>A0ABP7THW4</accession>
<gene>
    <name evidence="1" type="ORF">GCM10022247_59240</name>
</gene>